<dbReference type="AlphaFoldDB" id="A0A6A6UNS0"/>
<gene>
    <name evidence="2" type="ORF">BT63DRAFT_146678</name>
</gene>
<name>A0A6A6UNS0_9PEZI</name>
<evidence type="ECO:0000313" key="2">
    <source>
        <dbReference type="EMBL" id="KAF2673111.1"/>
    </source>
</evidence>
<dbReference type="Proteomes" id="UP000799302">
    <property type="component" value="Unassembled WGS sequence"/>
</dbReference>
<evidence type="ECO:0000313" key="3">
    <source>
        <dbReference type="Proteomes" id="UP000799302"/>
    </source>
</evidence>
<accession>A0A6A6UNS0</accession>
<dbReference type="EMBL" id="MU004231">
    <property type="protein sequence ID" value="KAF2673111.1"/>
    <property type="molecule type" value="Genomic_DNA"/>
</dbReference>
<dbReference type="OrthoDB" id="6058203at2759"/>
<protein>
    <submittedName>
        <fullName evidence="2">Uncharacterized protein</fullName>
    </submittedName>
</protein>
<organism evidence="2 3">
    <name type="scientific">Microthyrium microscopicum</name>
    <dbReference type="NCBI Taxonomy" id="703497"/>
    <lineage>
        <taxon>Eukaryota</taxon>
        <taxon>Fungi</taxon>
        <taxon>Dikarya</taxon>
        <taxon>Ascomycota</taxon>
        <taxon>Pezizomycotina</taxon>
        <taxon>Dothideomycetes</taxon>
        <taxon>Dothideomycetes incertae sedis</taxon>
        <taxon>Microthyriales</taxon>
        <taxon>Microthyriaceae</taxon>
        <taxon>Microthyrium</taxon>
    </lineage>
</organism>
<reference evidence="2" key="1">
    <citation type="journal article" date="2020" name="Stud. Mycol.">
        <title>101 Dothideomycetes genomes: a test case for predicting lifestyles and emergence of pathogens.</title>
        <authorList>
            <person name="Haridas S."/>
            <person name="Albert R."/>
            <person name="Binder M."/>
            <person name="Bloem J."/>
            <person name="Labutti K."/>
            <person name="Salamov A."/>
            <person name="Andreopoulos B."/>
            <person name="Baker S."/>
            <person name="Barry K."/>
            <person name="Bills G."/>
            <person name="Bluhm B."/>
            <person name="Cannon C."/>
            <person name="Castanera R."/>
            <person name="Culley D."/>
            <person name="Daum C."/>
            <person name="Ezra D."/>
            <person name="Gonzalez J."/>
            <person name="Henrissat B."/>
            <person name="Kuo A."/>
            <person name="Liang C."/>
            <person name="Lipzen A."/>
            <person name="Lutzoni F."/>
            <person name="Magnuson J."/>
            <person name="Mondo S."/>
            <person name="Nolan M."/>
            <person name="Ohm R."/>
            <person name="Pangilinan J."/>
            <person name="Park H.-J."/>
            <person name="Ramirez L."/>
            <person name="Alfaro M."/>
            <person name="Sun H."/>
            <person name="Tritt A."/>
            <person name="Yoshinaga Y."/>
            <person name="Zwiers L.-H."/>
            <person name="Turgeon B."/>
            <person name="Goodwin S."/>
            <person name="Spatafora J."/>
            <person name="Crous P."/>
            <person name="Grigoriev I."/>
        </authorList>
    </citation>
    <scope>NUCLEOTIDE SEQUENCE</scope>
    <source>
        <strain evidence="2">CBS 115976</strain>
    </source>
</reference>
<proteinExistence type="predicted"/>
<feature type="region of interest" description="Disordered" evidence="1">
    <location>
        <begin position="171"/>
        <end position="199"/>
    </location>
</feature>
<keyword evidence="3" id="KW-1185">Reference proteome</keyword>
<evidence type="ECO:0000256" key="1">
    <source>
        <dbReference type="SAM" id="MobiDB-lite"/>
    </source>
</evidence>
<sequence length="199" mass="22843">MHKSLAPLEHEIVGTLDGLNLDTSISHGFIVATSARRIAVATWDRIQLYSIEPEAFLTAKEGSLEWNDDWKKKSVKRKTFQFLNFSCEYGEKDDHTYSVNCGQGYYRQYTRLFHRRIVSLKPIELPPRGVVHKLHFTDDDMLWAWTDRGLVKWFWGPGRSALRVEKELSPGVKEFDGPVGKGKAPATEVDDADKMDWEA</sequence>